<feature type="transmembrane region" description="Helical" evidence="1">
    <location>
        <begin position="40"/>
        <end position="59"/>
    </location>
</feature>
<evidence type="ECO:0000256" key="1">
    <source>
        <dbReference type="SAM" id="Phobius"/>
    </source>
</evidence>
<keyword evidence="1" id="KW-0472">Membrane</keyword>
<keyword evidence="1" id="KW-1133">Transmembrane helix</keyword>
<evidence type="ECO:0000313" key="3">
    <source>
        <dbReference type="Proteomes" id="UP001589608"/>
    </source>
</evidence>
<dbReference type="Proteomes" id="UP001589608">
    <property type="component" value="Unassembled WGS sequence"/>
</dbReference>
<accession>A0ABV5M738</accession>
<protein>
    <recommendedName>
        <fullName evidence="4">ATP synthase protein I</fullName>
    </recommendedName>
</protein>
<reference evidence="2 3" key="1">
    <citation type="submission" date="2024-09" db="EMBL/GenBank/DDBJ databases">
        <authorList>
            <person name="Sun Q."/>
            <person name="Mori K."/>
        </authorList>
    </citation>
    <scope>NUCLEOTIDE SEQUENCE [LARGE SCALE GENOMIC DNA]</scope>
    <source>
        <strain evidence="2 3">JCM 3307</strain>
    </source>
</reference>
<evidence type="ECO:0008006" key="4">
    <source>
        <dbReference type="Google" id="ProtNLM"/>
    </source>
</evidence>
<organism evidence="2 3">
    <name type="scientific">Dactylosporangium vinaceum</name>
    <dbReference type="NCBI Taxonomy" id="53362"/>
    <lineage>
        <taxon>Bacteria</taxon>
        <taxon>Bacillati</taxon>
        <taxon>Actinomycetota</taxon>
        <taxon>Actinomycetes</taxon>
        <taxon>Micromonosporales</taxon>
        <taxon>Micromonosporaceae</taxon>
        <taxon>Dactylosporangium</taxon>
    </lineage>
</organism>
<keyword evidence="1" id="KW-0812">Transmembrane</keyword>
<proteinExistence type="predicted"/>
<feature type="transmembrane region" description="Helical" evidence="1">
    <location>
        <begin position="96"/>
        <end position="120"/>
    </location>
</feature>
<sequence>MKKRLNHLPAQLLAMVIVLVVTVPIALWRDGGTGAAADVAGVALVTLSYVVSSLVIAWTDLKNRQLLLPVALGTYVIKFTIIGLAMWAALNTGWAGLPWMGVAVIVAVIAWMTAHAVWVWRAKIPYVEIQ</sequence>
<feature type="transmembrane region" description="Helical" evidence="1">
    <location>
        <begin position="66"/>
        <end position="90"/>
    </location>
</feature>
<evidence type="ECO:0000313" key="2">
    <source>
        <dbReference type="EMBL" id="MFB9444513.1"/>
    </source>
</evidence>
<name>A0ABV5M738_9ACTN</name>
<dbReference type="RefSeq" id="WP_223101577.1">
    <property type="nucleotide sequence ID" value="NZ_CP061913.1"/>
</dbReference>
<gene>
    <name evidence="2" type="ORF">ACFFTR_15655</name>
</gene>
<keyword evidence="3" id="KW-1185">Reference proteome</keyword>
<comment type="caution">
    <text evidence="2">The sequence shown here is derived from an EMBL/GenBank/DDBJ whole genome shotgun (WGS) entry which is preliminary data.</text>
</comment>
<dbReference type="EMBL" id="JBHMCA010000026">
    <property type="protein sequence ID" value="MFB9444513.1"/>
    <property type="molecule type" value="Genomic_DNA"/>
</dbReference>
<feature type="transmembrane region" description="Helical" evidence="1">
    <location>
        <begin position="12"/>
        <end position="28"/>
    </location>
</feature>